<dbReference type="Proteomes" id="UP000887565">
    <property type="component" value="Unplaced"/>
</dbReference>
<proteinExistence type="predicted"/>
<evidence type="ECO:0000256" key="1">
    <source>
        <dbReference type="SAM" id="Phobius"/>
    </source>
</evidence>
<keyword evidence="1" id="KW-0472">Membrane</keyword>
<evidence type="ECO:0000313" key="3">
    <source>
        <dbReference type="WBParaSite" id="nRc.2.0.1.t44634-RA"/>
    </source>
</evidence>
<keyword evidence="2" id="KW-1185">Reference proteome</keyword>
<reference evidence="3" key="1">
    <citation type="submission" date="2022-11" db="UniProtKB">
        <authorList>
            <consortium name="WormBaseParasite"/>
        </authorList>
    </citation>
    <scope>IDENTIFICATION</scope>
</reference>
<dbReference type="AlphaFoldDB" id="A0A915L0C3"/>
<dbReference type="WBParaSite" id="nRc.2.0.1.t44634-RA">
    <property type="protein sequence ID" value="nRc.2.0.1.t44634-RA"/>
    <property type="gene ID" value="nRc.2.0.1.g44634"/>
</dbReference>
<keyword evidence="1" id="KW-1133">Transmembrane helix</keyword>
<evidence type="ECO:0000313" key="2">
    <source>
        <dbReference type="Proteomes" id="UP000887565"/>
    </source>
</evidence>
<protein>
    <submittedName>
        <fullName evidence="3">Uncharacterized protein</fullName>
    </submittedName>
</protein>
<organism evidence="2 3">
    <name type="scientific">Romanomermis culicivorax</name>
    <name type="common">Nematode worm</name>
    <dbReference type="NCBI Taxonomy" id="13658"/>
    <lineage>
        <taxon>Eukaryota</taxon>
        <taxon>Metazoa</taxon>
        <taxon>Ecdysozoa</taxon>
        <taxon>Nematoda</taxon>
        <taxon>Enoplea</taxon>
        <taxon>Dorylaimia</taxon>
        <taxon>Mermithida</taxon>
        <taxon>Mermithoidea</taxon>
        <taxon>Mermithidae</taxon>
        <taxon>Romanomermis</taxon>
    </lineage>
</organism>
<sequence>VWKFALQEAFNIQAHYRTVGPEHCRQFTYHVPPGSTIVVDENGPAIHTPDGILLIIIIYQKLKLQSNSQFCTMQNLRRVVFVCQDPYFRDYAYGPNYCSAMLTGAALGTLMFWPWWFFWF</sequence>
<feature type="transmembrane region" description="Helical" evidence="1">
    <location>
        <begin position="97"/>
        <end position="118"/>
    </location>
</feature>
<name>A0A915L0C3_ROMCU</name>
<keyword evidence="1" id="KW-0812">Transmembrane</keyword>
<accession>A0A915L0C3</accession>